<keyword evidence="6 7" id="KW-0472">Membrane</keyword>
<evidence type="ECO:0000313" key="10">
    <source>
        <dbReference type="Proteomes" id="UP000295136"/>
    </source>
</evidence>
<evidence type="ECO:0000256" key="1">
    <source>
        <dbReference type="ARBA" id="ARBA00004651"/>
    </source>
</evidence>
<keyword evidence="2" id="KW-0813">Transport</keyword>
<sequence>MTGGKVTSSSAPLRATRREWTGLVVLALPTLLLALDTSVLYLALPQLAADLGASGTQQLWIMDIYGFLLAGFLVTMGTLGDRVGRRRLLLAGAVVFGVASVLAASSGSPEMLIVARAVLGIAGATLMPSTLALISNMFRDPGQRTTALAVWVSCFMGGVAIGPVVGGALLENFWWGSAFLLGVPVMVLLVVTGPVLLPEYRDPAQAGRLDPLSVALSLSAILPVVYGLKDLAANGLRPGAALAMVAGLALGAVFVHRQRILTAPLLDLRLFANRQVSAALTLSLLSGAVMGGVWLLINLYLQTVAALPPLQAGLWQLPAVLGMLVAGNLAPRLSRRFRPGGVITAGMVLSAAGFAVLTRTPPEDGMAVLIPSFVIIMVGVGVGLPLVQELIIGAAPPERAGSASALSETSGELGVALGVAVLGSVGTAVYRDRLTLPTAMPAQLGESAQEGIVGAVITAPRLPTGTGTELLDNARVAFTSGLTSVAAVSIVAFVSLAILTAVVLRGTRPTGPTGAMTIDESPANISA</sequence>
<feature type="transmembrane region" description="Helical" evidence="7">
    <location>
        <begin position="238"/>
        <end position="255"/>
    </location>
</feature>
<name>A0A4R5FTQ6_9ACTN</name>
<dbReference type="Proteomes" id="UP000295136">
    <property type="component" value="Unassembled WGS sequence"/>
</dbReference>
<dbReference type="EMBL" id="SMLD01000021">
    <property type="protein sequence ID" value="TDE56294.1"/>
    <property type="molecule type" value="Genomic_DNA"/>
</dbReference>
<feature type="transmembrane region" description="Helical" evidence="7">
    <location>
        <begin position="276"/>
        <end position="301"/>
    </location>
</feature>
<feature type="transmembrane region" description="Helical" evidence="7">
    <location>
        <begin position="20"/>
        <end position="44"/>
    </location>
</feature>
<organism evidence="9 10">
    <name type="scientific">Nonomuraea mesophila</name>
    <dbReference type="NCBI Taxonomy" id="2530382"/>
    <lineage>
        <taxon>Bacteria</taxon>
        <taxon>Bacillati</taxon>
        <taxon>Actinomycetota</taxon>
        <taxon>Actinomycetes</taxon>
        <taxon>Streptosporangiales</taxon>
        <taxon>Streptosporangiaceae</taxon>
        <taxon>Nonomuraea</taxon>
    </lineage>
</organism>
<evidence type="ECO:0000313" key="9">
    <source>
        <dbReference type="EMBL" id="TDE56294.1"/>
    </source>
</evidence>
<protein>
    <submittedName>
        <fullName evidence="9">MFS transporter</fullName>
    </submittedName>
</protein>
<dbReference type="InterPro" id="IPR020846">
    <property type="entry name" value="MFS_dom"/>
</dbReference>
<feature type="transmembrane region" description="Helical" evidence="7">
    <location>
        <begin position="64"/>
        <end position="81"/>
    </location>
</feature>
<evidence type="ECO:0000256" key="2">
    <source>
        <dbReference type="ARBA" id="ARBA00022448"/>
    </source>
</evidence>
<feature type="transmembrane region" description="Helical" evidence="7">
    <location>
        <begin position="337"/>
        <end position="357"/>
    </location>
</feature>
<keyword evidence="5 7" id="KW-1133">Transmembrane helix</keyword>
<comment type="caution">
    <text evidence="9">The sequence shown here is derived from an EMBL/GenBank/DDBJ whole genome shotgun (WGS) entry which is preliminary data.</text>
</comment>
<keyword evidence="10" id="KW-1185">Reference proteome</keyword>
<feature type="transmembrane region" description="Helical" evidence="7">
    <location>
        <begin position="209"/>
        <end position="226"/>
    </location>
</feature>
<accession>A0A4R5FTQ6</accession>
<feature type="transmembrane region" description="Helical" evidence="7">
    <location>
        <begin position="88"/>
        <end position="107"/>
    </location>
</feature>
<dbReference type="Gene3D" id="1.20.1250.20">
    <property type="entry name" value="MFS general substrate transporter like domains"/>
    <property type="match status" value="1"/>
</dbReference>
<feature type="transmembrane region" description="Helical" evidence="7">
    <location>
        <begin position="481"/>
        <end position="504"/>
    </location>
</feature>
<dbReference type="SUPFAM" id="SSF103473">
    <property type="entry name" value="MFS general substrate transporter"/>
    <property type="match status" value="1"/>
</dbReference>
<dbReference type="Pfam" id="PF07690">
    <property type="entry name" value="MFS_1"/>
    <property type="match status" value="1"/>
</dbReference>
<dbReference type="PROSITE" id="PS50850">
    <property type="entry name" value="MFS"/>
    <property type="match status" value="1"/>
</dbReference>
<evidence type="ECO:0000256" key="6">
    <source>
        <dbReference type="ARBA" id="ARBA00023136"/>
    </source>
</evidence>
<feature type="transmembrane region" description="Helical" evidence="7">
    <location>
        <begin position="369"/>
        <end position="392"/>
    </location>
</feature>
<keyword evidence="4 7" id="KW-0812">Transmembrane</keyword>
<dbReference type="RefSeq" id="WP_132630156.1">
    <property type="nucleotide sequence ID" value="NZ_SMLD01000021.1"/>
</dbReference>
<feature type="transmembrane region" description="Helical" evidence="7">
    <location>
        <begin position="146"/>
        <end position="167"/>
    </location>
</feature>
<dbReference type="PANTHER" id="PTHR42718:SF47">
    <property type="entry name" value="METHYL VIOLOGEN RESISTANCE PROTEIN SMVA"/>
    <property type="match status" value="1"/>
</dbReference>
<evidence type="ECO:0000256" key="7">
    <source>
        <dbReference type="SAM" id="Phobius"/>
    </source>
</evidence>
<feature type="transmembrane region" description="Helical" evidence="7">
    <location>
        <begin position="313"/>
        <end position="330"/>
    </location>
</feature>
<reference evidence="9 10" key="1">
    <citation type="submission" date="2019-03" db="EMBL/GenBank/DDBJ databases">
        <title>Draft genome sequences of novel Actinobacteria.</title>
        <authorList>
            <person name="Sahin N."/>
            <person name="Ay H."/>
            <person name="Saygin H."/>
        </authorList>
    </citation>
    <scope>NUCLEOTIDE SEQUENCE [LARGE SCALE GENOMIC DNA]</scope>
    <source>
        <strain evidence="9 10">6K102</strain>
    </source>
</reference>
<feature type="transmembrane region" description="Helical" evidence="7">
    <location>
        <begin position="173"/>
        <end position="197"/>
    </location>
</feature>
<keyword evidence="3" id="KW-1003">Cell membrane</keyword>
<evidence type="ECO:0000256" key="4">
    <source>
        <dbReference type="ARBA" id="ARBA00022692"/>
    </source>
</evidence>
<proteinExistence type="predicted"/>
<dbReference type="GO" id="GO:0005886">
    <property type="term" value="C:plasma membrane"/>
    <property type="evidence" value="ECO:0007669"/>
    <property type="project" value="UniProtKB-SubCell"/>
</dbReference>
<dbReference type="InterPro" id="IPR036259">
    <property type="entry name" value="MFS_trans_sf"/>
</dbReference>
<evidence type="ECO:0000256" key="3">
    <source>
        <dbReference type="ARBA" id="ARBA00022475"/>
    </source>
</evidence>
<feature type="transmembrane region" description="Helical" evidence="7">
    <location>
        <begin position="113"/>
        <end position="134"/>
    </location>
</feature>
<dbReference type="GO" id="GO:0022857">
    <property type="term" value="F:transmembrane transporter activity"/>
    <property type="evidence" value="ECO:0007669"/>
    <property type="project" value="InterPro"/>
</dbReference>
<dbReference type="CDD" id="cd17321">
    <property type="entry name" value="MFS_MMR_MDR_like"/>
    <property type="match status" value="1"/>
</dbReference>
<evidence type="ECO:0000256" key="5">
    <source>
        <dbReference type="ARBA" id="ARBA00022989"/>
    </source>
</evidence>
<evidence type="ECO:0000259" key="8">
    <source>
        <dbReference type="PROSITE" id="PS50850"/>
    </source>
</evidence>
<feature type="domain" description="Major facilitator superfamily (MFS) profile" evidence="8">
    <location>
        <begin position="22"/>
        <end position="509"/>
    </location>
</feature>
<comment type="subcellular location">
    <subcellularLocation>
        <location evidence="1">Cell membrane</location>
        <topology evidence="1">Multi-pass membrane protein</topology>
    </subcellularLocation>
</comment>
<dbReference type="AlphaFoldDB" id="A0A4R5FTQ6"/>
<dbReference type="PANTHER" id="PTHR42718">
    <property type="entry name" value="MAJOR FACILITATOR SUPERFAMILY MULTIDRUG TRANSPORTER MFSC"/>
    <property type="match status" value="1"/>
</dbReference>
<gene>
    <name evidence="9" type="ORF">E1295_11060</name>
</gene>
<dbReference type="InterPro" id="IPR011701">
    <property type="entry name" value="MFS"/>
</dbReference>